<reference evidence="2" key="1">
    <citation type="submission" date="2016-11" db="UniProtKB">
        <authorList>
            <consortium name="WormBaseParasite"/>
        </authorList>
    </citation>
    <scope>IDENTIFICATION</scope>
</reference>
<evidence type="ECO:0000313" key="2">
    <source>
        <dbReference type="WBParaSite" id="L893_g19017.t1"/>
    </source>
</evidence>
<sequence>MDDVPLCFCKSVCNILYKSEIWEAKELSGEYGRLARVRFRYNCTYEVIVGDGVIREEKLIFSYTGRQVHAPEEIEAVPKKFVRCVRFKLDDTKNESVAQFIVDDGVILEEMLSFSYTGRQVYAPEEIEEIEAVPKKFVRWVRFKLHDTKKESVAECLRVVGQFPYAFYYFTLLPSSISEAWVDFTYSLRRLETIMISGKLDDDSLRLFGKLVTARKISTFWMFAGACEDGNMELLKTLLCQDQFEGLSVWNDFEDPWKDLNEAAVGELLEFWSENSEKLRRKILILEKNCNGGARQLEQFMLRRTSTTAPKALEKVLKVCSKEECDFLNREYHHRISFVKPSCIYKYEDACEGNERVFYVSFDCASQEEEGIQPRRFTAGYNGQDDLSLMDRTTFLCILFT</sequence>
<dbReference type="AlphaFoldDB" id="A0A1I7YRM8"/>
<dbReference type="WBParaSite" id="L893_g19017.t1">
    <property type="protein sequence ID" value="L893_g19017.t1"/>
    <property type="gene ID" value="L893_g19017"/>
</dbReference>
<accession>A0A1I7YRM8</accession>
<dbReference type="Proteomes" id="UP000095287">
    <property type="component" value="Unplaced"/>
</dbReference>
<protein>
    <submittedName>
        <fullName evidence="2">F-box domain-containing protein</fullName>
    </submittedName>
</protein>
<organism evidence="1 2">
    <name type="scientific">Steinernema glaseri</name>
    <dbReference type="NCBI Taxonomy" id="37863"/>
    <lineage>
        <taxon>Eukaryota</taxon>
        <taxon>Metazoa</taxon>
        <taxon>Ecdysozoa</taxon>
        <taxon>Nematoda</taxon>
        <taxon>Chromadorea</taxon>
        <taxon>Rhabditida</taxon>
        <taxon>Tylenchina</taxon>
        <taxon>Panagrolaimomorpha</taxon>
        <taxon>Strongyloidoidea</taxon>
        <taxon>Steinernematidae</taxon>
        <taxon>Steinernema</taxon>
    </lineage>
</organism>
<name>A0A1I7YRM8_9BILA</name>
<keyword evidence="1" id="KW-1185">Reference proteome</keyword>
<evidence type="ECO:0000313" key="1">
    <source>
        <dbReference type="Proteomes" id="UP000095287"/>
    </source>
</evidence>
<proteinExistence type="predicted"/>